<comment type="caution">
    <text evidence="2">The sequence shown here is derived from an EMBL/GenBank/DDBJ whole genome shotgun (WGS) entry which is preliminary data.</text>
</comment>
<evidence type="ECO:0000313" key="2">
    <source>
        <dbReference type="EMBL" id="MBS5333608.1"/>
    </source>
</evidence>
<evidence type="ECO:0008006" key="4">
    <source>
        <dbReference type="Google" id="ProtNLM"/>
    </source>
</evidence>
<name>A0A943DD82_9FIRM</name>
<proteinExistence type="predicted"/>
<evidence type="ECO:0000313" key="3">
    <source>
        <dbReference type="Proteomes" id="UP000759273"/>
    </source>
</evidence>
<accession>A0A943DD82</accession>
<dbReference type="EMBL" id="JAGZGG010000048">
    <property type="protein sequence ID" value="MBS5333608.1"/>
    <property type="molecule type" value="Genomic_DNA"/>
</dbReference>
<protein>
    <recommendedName>
        <fullName evidence="4">DNA-binding protein</fullName>
    </recommendedName>
</protein>
<evidence type="ECO:0000256" key="1">
    <source>
        <dbReference type="SAM" id="MobiDB-lite"/>
    </source>
</evidence>
<sequence length="166" mass="18318">MTATKKAAPVLEHRDGQRVEKKACKPSPLPFYHFEGSLAMSVADYLGHGAENAISAATLAAVTHTTTRELRRLIMDERKRGALILYQPGGRGGYFLPSRDEEQAQREVSEFYHTQAARCRNGFAAIAPAGRFLKIPAGQLKINTTKGKQKNEKSTAQPLKPNEKKL</sequence>
<reference evidence="2" key="1">
    <citation type="submission" date="2021-02" db="EMBL/GenBank/DDBJ databases">
        <title>Infant gut strain persistence is associated with maternal origin, phylogeny, and functional potential including surface adhesion and iron acquisition.</title>
        <authorList>
            <person name="Lou Y.C."/>
        </authorList>
    </citation>
    <scope>NUCLEOTIDE SEQUENCE</scope>
    <source>
        <strain evidence="2">L3_101_000M1_dasL3_101_000M1_concoct_87</strain>
    </source>
</reference>
<feature type="region of interest" description="Disordered" evidence="1">
    <location>
        <begin position="141"/>
        <end position="166"/>
    </location>
</feature>
<dbReference type="Proteomes" id="UP000759273">
    <property type="component" value="Unassembled WGS sequence"/>
</dbReference>
<organism evidence="2 3">
    <name type="scientific">Subdoligranulum variabile</name>
    <dbReference type="NCBI Taxonomy" id="214851"/>
    <lineage>
        <taxon>Bacteria</taxon>
        <taxon>Bacillati</taxon>
        <taxon>Bacillota</taxon>
        <taxon>Clostridia</taxon>
        <taxon>Eubacteriales</taxon>
        <taxon>Oscillospiraceae</taxon>
        <taxon>Subdoligranulum</taxon>
    </lineage>
</organism>
<gene>
    <name evidence="2" type="ORF">KHY36_13920</name>
</gene>
<dbReference type="AlphaFoldDB" id="A0A943DD82"/>